<dbReference type="PANTHER" id="PTHR42714:SF2">
    <property type="entry name" value="TRNA MODIFICATION GTPASE GTPBP3, MITOCHONDRIAL"/>
    <property type="match status" value="1"/>
</dbReference>
<dbReference type="InterPro" id="IPR045063">
    <property type="entry name" value="Dynamin_N"/>
</dbReference>
<dbReference type="RefSeq" id="WP_109573257.1">
    <property type="nucleotide sequence ID" value="NZ_UHJL01000003.1"/>
</dbReference>
<dbReference type="Pfam" id="PF18709">
    <property type="entry name" value="DLP_helical"/>
    <property type="match status" value="1"/>
</dbReference>
<dbReference type="Proteomes" id="UP000255423">
    <property type="component" value="Unassembled WGS sequence"/>
</dbReference>
<feature type="domain" description="Dynamin-like helical" evidence="3">
    <location>
        <begin position="212"/>
        <end position="543"/>
    </location>
</feature>
<organism evidence="4 5">
    <name type="scientific">Fibrobacter succinogenes</name>
    <name type="common">Bacteroides succinogenes</name>
    <dbReference type="NCBI Taxonomy" id="833"/>
    <lineage>
        <taxon>Bacteria</taxon>
        <taxon>Pseudomonadati</taxon>
        <taxon>Fibrobacterota</taxon>
        <taxon>Fibrobacteria</taxon>
        <taxon>Fibrobacterales</taxon>
        <taxon>Fibrobacteraceae</taxon>
        <taxon>Fibrobacter</taxon>
    </lineage>
</organism>
<dbReference type="InterPro" id="IPR049678">
    <property type="entry name" value="LeoA-like"/>
</dbReference>
<name>A0A380S7M2_FIBSU</name>
<dbReference type="Pfam" id="PF00350">
    <property type="entry name" value="Dynamin_N"/>
    <property type="match status" value="1"/>
</dbReference>
<dbReference type="SUPFAM" id="SSF52540">
    <property type="entry name" value="P-loop containing nucleoside triphosphate hydrolases"/>
    <property type="match status" value="1"/>
</dbReference>
<dbReference type="AlphaFoldDB" id="A0A380S7M2"/>
<evidence type="ECO:0000259" key="3">
    <source>
        <dbReference type="Pfam" id="PF18709"/>
    </source>
</evidence>
<dbReference type="GO" id="GO:0002098">
    <property type="term" value="P:tRNA wobble uridine modification"/>
    <property type="evidence" value="ECO:0007669"/>
    <property type="project" value="TreeGrafter"/>
</dbReference>
<reference evidence="4 5" key="1">
    <citation type="submission" date="2017-08" db="EMBL/GenBank/DDBJ databases">
        <authorList>
            <person name="de Groot N.N."/>
        </authorList>
    </citation>
    <scope>NUCLEOTIDE SEQUENCE [LARGE SCALE GENOMIC DNA]</scope>
    <source>
        <strain evidence="4 5">HM2</strain>
    </source>
</reference>
<dbReference type="GO" id="GO:0030488">
    <property type="term" value="P:tRNA methylation"/>
    <property type="evidence" value="ECO:0007669"/>
    <property type="project" value="TreeGrafter"/>
</dbReference>
<feature type="coiled-coil region" evidence="1">
    <location>
        <begin position="288"/>
        <end position="329"/>
    </location>
</feature>
<dbReference type="EMBL" id="UHJL01000003">
    <property type="protein sequence ID" value="SUQ24904.1"/>
    <property type="molecule type" value="Genomic_DNA"/>
</dbReference>
<evidence type="ECO:0000313" key="4">
    <source>
        <dbReference type="EMBL" id="SUQ24904.1"/>
    </source>
</evidence>
<feature type="domain" description="Dynamin N-terminal" evidence="2">
    <location>
        <begin position="76"/>
        <end position="178"/>
    </location>
</feature>
<dbReference type="PANTHER" id="PTHR42714">
    <property type="entry name" value="TRNA MODIFICATION GTPASE GTPBP3"/>
    <property type="match status" value="1"/>
</dbReference>
<proteinExistence type="predicted"/>
<dbReference type="Gene3D" id="3.40.50.300">
    <property type="entry name" value="P-loop containing nucleotide triphosphate hydrolases"/>
    <property type="match status" value="1"/>
</dbReference>
<feature type="coiled-coil region" evidence="1">
    <location>
        <begin position="531"/>
        <end position="568"/>
    </location>
</feature>
<sequence length="570" mass="65740">MKELKSVLEKKEFLKTKLIKLREIIENKSKNIQNSKNYINKIDRFVNSINGPIKIVFLGSFSAGKTTAIAGLLEEEKDDMQINTDESSNTIKSYCVSGFEDKCVFIDTPGLFGNKESDKGNEKIRYEDMTLRYISEANVIVYVVEAENPLKESHRESLNYVLRTLKKLRNTIFVINKMDAVADLSEEDDFKEQCLIKTENLINKLKLFINLDENEAEKVNVVCVSLDPGKKSLRKWFANDERKSLYLGKSRIQNLRKKIIEILEINEYQNLMGETIESVVSDICSQIQNEINSTLQEANNNLECYKKEKNDIERELQLFENKQVNFENMTNKRMNDVLALIESADSESISQFDKNFFLKLGDSWKESWNNLFGDIYSIEAFYLPQLIFEKNDVAESQSFSIFDGIKVVGDLAQKGASLIEEEKIDNKKVLAARNEIRNYTGVNHKFKPHGAKKVANKINQVGHTLEGVSRVADFTCKNKEHIEKVVNSIASLGQRIYAQYELKKQKNELKKDVVKLFDDFKPSTMEIDSYKDGLKEKCEQIERKKGELEKEKRNLDEAFSQIKEIKDADE</sequence>
<dbReference type="InterPro" id="IPR027417">
    <property type="entry name" value="P-loop_NTPase"/>
</dbReference>
<evidence type="ECO:0000259" key="2">
    <source>
        <dbReference type="Pfam" id="PF00350"/>
    </source>
</evidence>
<dbReference type="InterPro" id="IPR040576">
    <property type="entry name" value="DLP_helical"/>
</dbReference>
<dbReference type="NCBIfam" id="NF041922">
    <property type="entry name" value="DLP_LeoA_gen"/>
    <property type="match status" value="1"/>
</dbReference>
<protein>
    <submittedName>
        <fullName evidence="4">Small GTP-binding protein domain-containing protein</fullName>
    </submittedName>
</protein>
<dbReference type="GO" id="GO:0005829">
    <property type="term" value="C:cytosol"/>
    <property type="evidence" value="ECO:0007669"/>
    <property type="project" value="TreeGrafter"/>
</dbReference>
<accession>A0A380S7M2</accession>
<gene>
    <name evidence="4" type="ORF">SAMN05661053_2318</name>
</gene>
<evidence type="ECO:0000256" key="1">
    <source>
        <dbReference type="SAM" id="Coils"/>
    </source>
</evidence>
<keyword evidence="1" id="KW-0175">Coiled coil</keyword>
<evidence type="ECO:0000313" key="5">
    <source>
        <dbReference type="Proteomes" id="UP000255423"/>
    </source>
</evidence>